<name>A0A8T6QQN1_9CYAN</name>
<reference evidence="1" key="3">
    <citation type="submission" date="2020-02" db="EMBL/GenBank/DDBJ databases">
        <authorList>
            <person name="Sarangi A.N."/>
            <person name="Ghosh S."/>
            <person name="Mukherjee M."/>
            <person name="Tripathy S."/>
        </authorList>
    </citation>
    <scope>NUCLEOTIDE SEQUENCE</scope>
    <source>
        <strain evidence="1">BDU141951</strain>
    </source>
</reference>
<protein>
    <submittedName>
        <fullName evidence="1">Uncharacterized protein</fullName>
    </submittedName>
</protein>
<organism evidence="1">
    <name type="scientific">Lyngbya confervoides BDU141951</name>
    <dbReference type="NCBI Taxonomy" id="1574623"/>
    <lineage>
        <taxon>Bacteria</taxon>
        <taxon>Bacillati</taxon>
        <taxon>Cyanobacteriota</taxon>
        <taxon>Cyanophyceae</taxon>
        <taxon>Oscillatoriophycideae</taxon>
        <taxon>Oscillatoriales</taxon>
        <taxon>Microcoleaceae</taxon>
        <taxon>Lyngbya</taxon>
    </lineage>
</organism>
<comment type="caution">
    <text evidence="1">The sequence shown here is derived from an EMBL/GenBank/DDBJ whole genome shotgun (WGS) entry which is preliminary data.</text>
</comment>
<dbReference type="AlphaFoldDB" id="A0A8T6QQN1"/>
<evidence type="ECO:0000313" key="1">
    <source>
        <dbReference type="EMBL" id="NEV67461.1"/>
    </source>
</evidence>
<reference evidence="1" key="1">
    <citation type="submission" date="2014-11" db="EMBL/GenBank/DDBJ databases">
        <authorList>
            <person name="Malar M.C."/>
            <person name="Sen D."/>
            <person name="Tripathy S."/>
        </authorList>
    </citation>
    <scope>NUCLEOTIDE SEQUENCE</scope>
    <source>
        <strain evidence="1">BDU141951</strain>
    </source>
</reference>
<gene>
    <name evidence="1" type="ORF">QQ91_010065</name>
</gene>
<reference evidence="1" key="2">
    <citation type="journal article" date="2015" name="Genome Announc.">
        <title>Draft Genome Sequence of Filamentous Marine Cyanobacterium Lyngbya confervoides Strain BDU141951.</title>
        <authorList>
            <person name="Chandrababunaidu M.M."/>
            <person name="Sen D."/>
            <person name="Tripathy S."/>
        </authorList>
    </citation>
    <scope>NUCLEOTIDE SEQUENCE</scope>
    <source>
        <strain evidence="1">BDU141951</strain>
    </source>
</reference>
<proteinExistence type="predicted"/>
<sequence length="50" mass="5298">MPTLSLDAERAMAMTTVFPKTGKTAGGDRAEPDAWSEPQAAIAHCHIPCD</sequence>
<dbReference type="EMBL" id="JTHE02000003">
    <property type="protein sequence ID" value="NEV67461.1"/>
    <property type="molecule type" value="Genomic_DNA"/>
</dbReference>
<accession>A0A8T6QQN1</accession>